<dbReference type="EMBL" id="CP025408">
    <property type="protein sequence ID" value="AUH32551.1"/>
    <property type="molecule type" value="Genomic_DNA"/>
</dbReference>
<dbReference type="KEGG" id="paro:CUV01_03360"/>
<sequence length="233" mass="25867">MERARQTGDRRTSVDEIFDYLYDEIGTLQLRPGDKISEAEIAAKFGVSRQPVRDAFSRLANLDLLLIRPQRATEVKRFSSKEIEKSRFVRAAVETEVLRRAAANSDAASAEIMDRALAEQRKAIEADDFETFGLLDYDFHNRLCQIAKVGFAFDVIAAEKAKVDRLCMLGLSKEARMPQLLEDHQAIAQAIKDGDADGAVAAGMLHLSRLDTTIEAISTLNANYFEPETGQAG</sequence>
<organism evidence="5 6">
    <name type="scientific">Paracoccus tegillarcae</name>
    <dbReference type="NCBI Taxonomy" id="1529068"/>
    <lineage>
        <taxon>Bacteria</taxon>
        <taxon>Pseudomonadati</taxon>
        <taxon>Pseudomonadota</taxon>
        <taxon>Alphaproteobacteria</taxon>
        <taxon>Rhodobacterales</taxon>
        <taxon>Paracoccaceae</taxon>
        <taxon>Paracoccus</taxon>
    </lineage>
</organism>
<keyword evidence="1" id="KW-0805">Transcription regulation</keyword>
<evidence type="ECO:0000256" key="1">
    <source>
        <dbReference type="ARBA" id="ARBA00023015"/>
    </source>
</evidence>
<reference evidence="5 6" key="1">
    <citation type="submission" date="2017-12" db="EMBL/GenBank/DDBJ databases">
        <authorList>
            <person name="Hurst M.R.H."/>
        </authorList>
    </citation>
    <scope>NUCLEOTIDE SEQUENCE [LARGE SCALE GENOMIC DNA]</scope>
    <source>
        <strain evidence="5 6">BM15</strain>
    </source>
</reference>
<gene>
    <name evidence="5" type="ORF">CUV01_03360</name>
</gene>
<dbReference type="Pfam" id="PF00392">
    <property type="entry name" value="GntR"/>
    <property type="match status" value="1"/>
</dbReference>
<dbReference type="InterPro" id="IPR036390">
    <property type="entry name" value="WH_DNA-bd_sf"/>
</dbReference>
<dbReference type="InterPro" id="IPR000524">
    <property type="entry name" value="Tscrpt_reg_HTH_GntR"/>
</dbReference>
<protein>
    <submittedName>
        <fullName evidence="5">GntR family transcriptional regulator</fullName>
    </submittedName>
</protein>
<keyword evidence="2" id="KW-0238">DNA-binding</keyword>
<keyword evidence="3" id="KW-0804">Transcription</keyword>
<dbReference type="PROSITE" id="PS50949">
    <property type="entry name" value="HTH_GNTR"/>
    <property type="match status" value="1"/>
</dbReference>
<dbReference type="GO" id="GO:0003677">
    <property type="term" value="F:DNA binding"/>
    <property type="evidence" value="ECO:0007669"/>
    <property type="project" value="UniProtKB-KW"/>
</dbReference>
<dbReference type="Pfam" id="PF07729">
    <property type="entry name" value="FCD"/>
    <property type="match status" value="1"/>
</dbReference>
<dbReference type="AlphaFoldDB" id="A0A2K9F087"/>
<accession>A0A2K9F087</accession>
<name>A0A2K9F087_9RHOB</name>
<feature type="domain" description="HTH gntR-type" evidence="4">
    <location>
        <begin position="11"/>
        <end position="78"/>
    </location>
</feature>
<dbReference type="SUPFAM" id="SSF48008">
    <property type="entry name" value="GntR ligand-binding domain-like"/>
    <property type="match status" value="1"/>
</dbReference>
<dbReference type="OrthoDB" id="9788098at2"/>
<evidence type="ECO:0000313" key="5">
    <source>
        <dbReference type="EMBL" id="AUH32551.1"/>
    </source>
</evidence>
<dbReference type="InterPro" id="IPR036388">
    <property type="entry name" value="WH-like_DNA-bd_sf"/>
</dbReference>
<evidence type="ECO:0000256" key="3">
    <source>
        <dbReference type="ARBA" id="ARBA00023163"/>
    </source>
</evidence>
<dbReference type="GO" id="GO:0003700">
    <property type="term" value="F:DNA-binding transcription factor activity"/>
    <property type="evidence" value="ECO:0007669"/>
    <property type="project" value="InterPro"/>
</dbReference>
<dbReference type="PANTHER" id="PTHR43537:SF6">
    <property type="entry name" value="HTH-TYPE TRANSCRIPTIONAL REPRESSOR RSPR"/>
    <property type="match status" value="1"/>
</dbReference>
<dbReference type="SMART" id="SM00345">
    <property type="entry name" value="HTH_GNTR"/>
    <property type="match status" value="1"/>
</dbReference>
<keyword evidence="6" id="KW-1185">Reference proteome</keyword>
<dbReference type="Gene3D" id="1.10.10.10">
    <property type="entry name" value="Winged helix-like DNA-binding domain superfamily/Winged helix DNA-binding domain"/>
    <property type="match status" value="1"/>
</dbReference>
<dbReference type="PANTHER" id="PTHR43537">
    <property type="entry name" value="TRANSCRIPTIONAL REGULATOR, GNTR FAMILY"/>
    <property type="match status" value="1"/>
</dbReference>
<dbReference type="CDD" id="cd07377">
    <property type="entry name" value="WHTH_GntR"/>
    <property type="match status" value="1"/>
</dbReference>
<dbReference type="Gene3D" id="1.20.120.530">
    <property type="entry name" value="GntR ligand-binding domain-like"/>
    <property type="match status" value="1"/>
</dbReference>
<dbReference type="InterPro" id="IPR008920">
    <property type="entry name" value="TF_FadR/GntR_C"/>
</dbReference>
<dbReference type="RefSeq" id="WP_101459226.1">
    <property type="nucleotide sequence ID" value="NZ_CP025408.1"/>
</dbReference>
<proteinExistence type="predicted"/>
<evidence type="ECO:0000259" key="4">
    <source>
        <dbReference type="PROSITE" id="PS50949"/>
    </source>
</evidence>
<dbReference type="SMART" id="SM00895">
    <property type="entry name" value="FCD"/>
    <property type="match status" value="1"/>
</dbReference>
<dbReference type="InterPro" id="IPR011711">
    <property type="entry name" value="GntR_C"/>
</dbReference>
<dbReference type="Proteomes" id="UP000233742">
    <property type="component" value="Chromosome"/>
</dbReference>
<dbReference type="SUPFAM" id="SSF46785">
    <property type="entry name" value="Winged helix' DNA-binding domain"/>
    <property type="match status" value="1"/>
</dbReference>
<evidence type="ECO:0000313" key="6">
    <source>
        <dbReference type="Proteomes" id="UP000233742"/>
    </source>
</evidence>
<evidence type="ECO:0000256" key="2">
    <source>
        <dbReference type="ARBA" id="ARBA00023125"/>
    </source>
</evidence>